<dbReference type="STRING" id="4795.A0A225VYY4"/>
<dbReference type="InterPro" id="IPR032675">
    <property type="entry name" value="LRR_dom_sf"/>
</dbReference>
<dbReference type="AlphaFoldDB" id="A0A225VYY4"/>
<organism evidence="4 5">
    <name type="scientific">Phytophthora megakarya</name>
    <dbReference type="NCBI Taxonomy" id="4795"/>
    <lineage>
        <taxon>Eukaryota</taxon>
        <taxon>Sar</taxon>
        <taxon>Stramenopiles</taxon>
        <taxon>Oomycota</taxon>
        <taxon>Peronosporomycetes</taxon>
        <taxon>Peronosporales</taxon>
        <taxon>Peronosporaceae</taxon>
        <taxon>Phytophthora</taxon>
    </lineage>
</organism>
<proteinExistence type="predicted"/>
<keyword evidence="1" id="KW-0433">Leucine-rich repeat</keyword>
<keyword evidence="2" id="KW-0677">Repeat</keyword>
<evidence type="ECO:0000313" key="5">
    <source>
        <dbReference type="Proteomes" id="UP000198211"/>
    </source>
</evidence>
<dbReference type="GO" id="GO:0005737">
    <property type="term" value="C:cytoplasm"/>
    <property type="evidence" value="ECO:0007669"/>
    <property type="project" value="TreeGrafter"/>
</dbReference>
<dbReference type="InterPro" id="IPR001611">
    <property type="entry name" value="Leu-rich_rpt"/>
</dbReference>
<dbReference type="Gene3D" id="3.80.10.10">
    <property type="entry name" value="Ribonuclease Inhibitor"/>
    <property type="match status" value="1"/>
</dbReference>
<gene>
    <name evidence="4" type="ORF">PHMEG_00017444</name>
</gene>
<comment type="caution">
    <text evidence="4">The sequence shown here is derived from an EMBL/GenBank/DDBJ whole genome shotgun (WGS) entry which is preliminary data.</text>
</comment>
<reference evidence="5" key="1">
    <citation type="submission" date="2017-03" db="EMBL/GenBank/DDBJ databases">
        <title>Phytopthora megakarya and P. palmivora, two closely related causual agents of cacao black pod achieved similar genome size and gene model numbers by different mechanisms.</title>
        <authorList>
            <person name="Ali S."/>
            <person name="Shao J."/>
            <person name="Larry D.J."/>
            <person name="Kronmiller B."/>
            <person name="Shen D."/>
            <person name="Strem M.D."/>
            <person name="Melnick R.L."/>
            <person name="Guiltinan M.J."/>
            <person name="Tyler B.M."/>
            <person name="Meinhardt L.W."/>
            <person name="Bailey B.A."/>
        </authorList>
    </citation>
    <scope>NUCLEOTIDE SEQUENCE [LARGE SCALE GENOMIC DNA]</scope>
    <source>
        <strain evidence="5">zdho120</strain>
    </source>
</reference>
<protein>
    <submittedName>
        <fullName evidence="4">Malignant fibrous histiocytoma-amplified sequence 1</fullName>
    </submittedName>
</protein>
<dbReference type="PANTHER" id="PTHR48051">
    <property type="match status" value="1"/>
</dbReference>
<accession>A0A225VYY4</accession>
<sequence length="283" mass="30836">MERRQLVLACNTFGDGSIPDQKGISSIGNLQTESLSLRGLGLECIPNAVLLKTELKSLNISGNELTELPVGLRQLKNLRELDASENALIEFPACVRDLTRMKVLRLAHNNISTISPPVLPHLSVMDVRWNAVTHLPFSSLATLKSLVVLQTDENAIPDDELSKISDLLSSREVISPDAEAPNLHQAESKRGEDVTEEPTQTNNSEESIFSQSDATSAITTTTISNAADTEPPMPTEDVNMIDLANEADEDQIMEQVHVDTAPTSKEDVDEQLDTEVEIVDSAS</sequence>
<dbReference type="SUPFAM" id="SSF52058">
    <property type="entry name" value="L domain-like"/>
    <property type="match status" value="1"/>
</dbReference>
<dbReference type="EMBL" id="NBNE01002662">
    <property type="protein sequence ID" value="OWZ09800.1"/>
    <property type="molecule type" value="Genomic_DNA"/>
</dbReference>
<dbReference type="InterPro" id="IPR050216">
    <property type="entry name" value="LRR_domain-containing"/>
</dbReference>
<dbReference type="Proteomes" id="UP000198211">
    <property type="component" value="Unassembled WGS sequence"/>
</dbReference>
<feature type="compositionally biased region" description="Polar residues" evidence="3">
    <location>
        <begin position="197"/>
        <end position="209"/>
    </location>
</feature>
<evidence type="ECO:0000256" key="2">
    <source>
        <dbReference type="ARBA" id="ARBA00022737"/>
    </source>
</evidence>
<dbReference type="OrthoDB" id="1922977at2759"/>
<evidence type="ECO:0000313" key="4">
    <source>
        <dbReference type="EMBL" id="OWZ09800.1"/>
    </source>
</evidence>
<keyword evidence="5" id="KW-1185">Reference proteome</keyword>
<dbReference type="PANTHER" id="PTHR48051:SF46">
    <property type="entry name" value="LEUCINE RICH REPEAT-CONTAINING DOMAIN PROTEIN"/>
    <property type="match status" value="1"/>
</dbReference>
<evidence type="ECO:0000256" key="3">
    <source>
        <dbReference type="SAM" id="MobiDB-lite"/>
    </source>
</evidence>
<dbReference type="SMART" id="SM00369">
    <property type="entry name" value="LRR_TYP"/>
    <property type="match status" value="3"/>
</dbReference>
<dbReference type="Pfam" id="PF00560">
    <property type="entry name" value="LRR_1"/>
    <property type="match status" value="2"/>
</dbReference>
<evidence type="ECO:0000256" key="1">
    <source>
        <dbReference type="ARBA" id="ARBA00022614"/>
    </source>
</evidence>
<name>A0A225VYY4_9STRA</name>
<feature type="region of interest" description="Disordered" evidence="3">
    <location>
        <begin position="175"/>
        <end position="216"/>
    </location>
</feature>
<dbReference type="InterPro" id="IPR003591">
    <property type="entry name" value="Leu-rich_rpt_typical-subtyp"/>
</dbReference>
<dbReference type="PROSITE" id="PS51450">
    <property type="entry name" value="LRR"/>
    <property type="match status" value="1"/>
</dbReference>